<dbReference type="AlphaFoldDB" id="A0AAW1VUC9"/>
<comment type="caution">
    <text evidence="2">The sequence shown here is derived from an EMBL/GenBank/DDBJ whole genome shotgun (WGS) entry which is preliminary data.</text>
</comment>
<feature type="compositionally biased region" description="Polar residues" evidence="1">
    <location>
        <begin position="45"/>
        <end position="57"/>
    </location>
</feature>
<feature type="region of interest" description="Disordered" evidence="1">
    <location>
        <begin position="1"/>
        <end position="57"/>
    </location>
</feature>
<feature type="region of interest" description="Disordered" evidence="1">
    <location>
        <begin position="91"/>
        <end position="112"/>
    </location>
</feature>
<keyword evidence="3" id="KW-1185">Reference proteome</keyword>
<evidence type="ECO:0000313" key="3">
    <source>
        <dbReference type="Proteomes" id="UP001457282"/>
    </source>
</evidence>
<accession>A0AAW1VUC9</accession>
<organism evidence="2 3">
    <name type="scientific">Rubus argutus</name>
    <name type="common">Southern blackberry</name>
    <dbReference type="NCBI Taxonomy" id="59490"/>
    <lineage>
        <taxon>Eukaryota</taxon>
        <taxon>Viridiplantae</taxon>
        <taxon>Streptophyta</taxon>
        <taxon>Embryophyta</taxon>
        <taxon>Tracheophyta</taxon>
        <taxon>Spermatophyta</taxon>
        <taxon>Magnoliopsida</taxon>
        <taxon>eudicotyledons</taxon>
        <taxon>Gunneridae</taxon>
        <taxon>Pentapetalae</taxon>
        <taxon>rosids</taxon>
        <taxon>fabids</taxon>
        <taxon>Rosales</taxon>
        <taxon>Rosaceae</taxon>
        <taxon>Rosoideae</taxon>
        <taxon>Rosoideae incertae sedis</taxon>
        <taxon>Rubus</taxon>
    </lineage>
</organism>
<dbReference type="Proteomes" id="UP001457282">
    <property type="component" value="Unassembled WGS sequence"/>
</dbReference>
<feature type="compositionally biased region" description="Polar residues" evidence="1">
    <location>
        <begin position="96"/>
        <end position="112"/>
    </location>
</feature>
<reference evidence="2 3" key="1">
    <citation type="journal article" date="2023" name="G3 (Bethesda)">
        <title>A chromosome-length genome assembly and annotation of blackberry (Rubus argutus, cv. 'Hillquist').</title>
        <authorList>
            <person name="Bruna T."/>
            <person name="Aryal R."/>
            <person name="Dudchenko O."/>
            <person name="Sargent D.J."/>
            <person name="Mead D."/>
            <person name="Buti M."/>
            <person name="Cavallini A."/>
            <person name="Hytonen T."/>
            <person name="Andres J."/>
            <person name="Pham M."/>
            <person name="Weisz D."/>
            <person name="Mascagni F."/>
            <person name="Usai G."/>
            <person name="Natali L."/>
            <person name="Bassil N."/>
            <person name="Fernandez G.E."/>
            <person name="Lomsadze A."/>
            <person name="Armour M."/>
            <person name="Olukolu B."/>
            <person name="Poorten T."/>
            <person name="Britton C."/>
            <person name="Davik J."/>
            <person name="Ashrafi H."/>
            <person name="Aiden E.L."/>
            <person name="Borodovsky M."/>
            <person name="Worthington M."/>
        </authorList>
    </citation>
    <scope>NUCLEOTIDE SEQUENCE [LARGE SCALE GENOMIC DNA]</scope>
    <source>
        <strain evidence="2">PI 553951</strain>
    </source>
</reference>
<name>A0AAW1VUC9_RUBAR</name>
<feature type="compositionally biased region" description="Polar residues" evidence="1">
    <location>
        <begin position="128"/>
        <end position="148"/>
    </location>
</feature>
<gene>
    <name evidence="2" type="ORF">M0R45_034467</name>
</gene>
<sequence>MPNPHKQPTMASLPYPSPNSNHCTNTTPKPPPPCSTKAEPVPSALTVSSPCTTHPSNQHQAHCHQLIQTPQPPHLCRSFPKPTTETKAAIHPNLPFKSQIQNRTSPITQSTRTRAHFLTITTVLNPKSPSHSIDHQITTSPSPLQSGRCSPRPRIAAAAISQPRPSPCSCLQPDLHGVDLKLPRAHLSV</sequence>
<evidence type="ECO:0000256" key="1">
    <source>
        <dbReference type="SAM" id="MobiDB-lite"/>
    </source>
</evidence>
<dbReference type="EMBL" id="JBEDUW010000007">
    <property type="protein sequence ID" value="KAK9910508.1"/>
    <property type="molecule type" value="Genomic_DNA"/>
</dbReference>
<protein>
    <submittedName>
        <fullName evidence="2">Uncharacterized protein</fullName>
    </submittedName>
</protein>
<feature type="region of interest" description="Disordered" evidence="1">
    <location>
        <begin position="128"/>
        <end position="150"/>
    </location>
</feature>
<evidence type="ECO:0000313" key="2">
    <source>
        <dbReference type="EMBL" id="KAK9910508.1"/>
    </source>
</evidence>
<proteinExistence type="predicted"/>